<dbReference type="AlphaFoldDB" id="A0A7G8YJJ9"/>
<dbReference type="PROSITE" id="PS51257">
    <property type="entry name" value="PROKAR_LIPOPROTEIN"/>
    <property type="match status" value="1"/>
</dbReference>
<dbReference type="RefSeq" id="WP_179599943.1">
    <property type="nucleotide sequence ID" value="NZ_CP060201.1"/>
</dbReference>
<gene>
    <name evidence="2" type="ORF">GGI48_21420</name>
</gene>
<organism evidence="2 3">
    <name type="scientific">Pseudomonas protegens</name>
    <dbReference type="NCBI Taxonomy" id="380021"/>
    <lineage>
        <taxon>Bacteria</taxon>
        <taxon>Pseudomonadati</taxon>
        <taxon>Pseudomonadota</taxon>
        <taxon>Gammaproteobacteria</taxon>
        <taxon>Pseudomonadales</taxon>
        <taxon>Pseudomonadaceae</taxon>
        <taxon>Pseudomonas</taxon>
    </lineage>
</organism>
<evidence type="ECO:0000256" key="1">
    <source>
        <dbReference type="SAM" id="SignalP"/>
    </source>
</evidence>
<keyword evidence="1" id="KW-0732">Signal</keyword>
<dbReference type="Proteomes" id="UP000515277">
    <property type="component" value="Chromosome"/>
</dbReference>
<evidence type="ECO:0000313" key="3">
    <source>
        <dbReference type="Proteomes" id="UP000515277"/>
    </source>
</evidence>
<feature type="chain" id="PRO_5030163547" description="Lipoprotein" evidence="1">
    <location>
        <begin position="24"/>
        <end position="234"/>
    </location>
</feature>
<dbReference type="EMBL" id="CP060201">
    <property type="protein sequence ID" value="QNH75849.1"/>
    <property type="molecule type" value="Genomic_DNA"/>
</dbReference>
<feature type="signal peptide" evidence="1">
    <location>
        <begin position="1"/>
        <end position="23"/>
    </location>
</feature>
<protein>
    <recommendedName>
        <fullName evidence="4">Lipoprotein</fullName>
    </recommendedName>
</protein>
<accession>A0A7G8YJJ9</accession>
<evidence type="ECO:0008006" key="4">
    <source>
        <dbReference type="Google" id="ProtNLM"/>
    </source>
</evidence>
<reference evidence="3" key="1">
    <citation type="journal article" date="2020" name="Microbiol. Resour. Announc.">
        <title>Complete genome sequences of four natural Pseudomonas isolates that catabolize a wide range of aromatic compounds relevant to lignin valorization.</title>
        <authorList>
            <person name="Hatmaker E.A."/>
            <person name="Presley G."/>
            <person name="Cannon O."/>
            <person name="Guss A.M."/>
            <person name="Elkins J.G."/>
        </authorList>
    </citation>
    <scope>NUCLEOTIDE SEQUENCE [LARGE SCALE GENOMIC DNA]</scope>
    <source>
        <strain evidence="3">H1F5C</strain>
    </source>
</reference>
<sequence length="234" mass="25427">MQRMLCSVLSLTIILSSLGGCTAAPVRPAVEGPQVYGYTLNQPLSREQVQRLTDTGKHFVGAIKLYQQELPDGSQFGFYTNYQNWLDTLARTSREFPAESDCLAAQQADQLQLTTLIDDFNARLARPAGAPRQVGDVYAAQALDACQRVGGQGPGAQAFRYTLWTTLQTETAAHERDFQRKVEDPHAQARGIAQVVLLLPFAALAAFMGGGCTDLQSQPNGDGYCARQRAGTGR</sequence>
<name>A0A7G8YJJ9_9PSED</name>
<evidence type="ECO:0000313" key="2">
    <source>
        <dbReference type="EMBL" id="QNH75849.1"/>
    </source>
</evidence>
<proteinExistence type="predicted"/>